<keyword evidence="1" id="KW-0175">Coiled coil</keyword>
<evidence type="ECO:0000313" key="5">
    <source>
        <dbReference type="Proteomes" id="UP000198287"/>
    </source>
</evidence>
<dbReference type="GO" id="GO:0005886">
    <property type="term" value="C:plasma membrane"/>
    <property type="evidence" value="ECO:0007669"/>
    <property type="project" value="TreeGrafter"/>
</dbReference>
<feature type="region of interest" description="Disordered" evidence="2">
    <location>
        <begin position="122"/>
        <end position="148"/>
    </location>
</feature>
<comment type="caution">
    <text evidence="4">The sequence shown here is derived from an EMBL/GenBank/DDBJ whole genome shotgun (WGS) entry which is preliminary data.</text>
</comment>
<dbReference type="Proteomes" id="UP000198287">
    <property type="component" value="Unassembled WGS sequence"/>
</dbReference>
<accession>A0A226DSE7</accession>
<evidence type="ECO:0000256" key="1">
    <source>
        <dbReference type="ARBA" id="ARBA00023054"/>
    </source>
</evidence>
<feature type="region of interest" description="Disordered" evidence="2">
    <location>
        <begin position="210"/>
        <end position="230"/>
    </location>
</feature>
<dbReference type="InterPro" id="IPR015649">
    <property type="entry name" value="SCHIP_1_C"/>
</dbReference>
<name>A0A226DSE7_FOLCA</name>
<sequence>MLTNFTSMITTIRKETEKLRDNLINNVPSNPPSITNINLSSLFQNTITKLGNQKFGQNSSENDNHDARRALLLQKKHYDLTVDTRKIRPSAINIRENFIYEKFPNNFENINVKNNHKNTAKTTTTTAENKSSSSSSSPHLPPQNKNRNDRFTNFQIKTLNNLQDQNSDLSLAEELFMAEILREREEQRVNNRRTPSDRDEIRRRLAGGELFDSGRKSNPGRRLSHAGINGTTGSAISNNLQVCFMNETASDDEDHHQQPQSLPCFDLRKTSTASTTSHSSSHSFRPAPPRFLKPSPLFWGEEDQDEDEVDDFFSKQAKLQVEARQSLVHAKELAKLQLTQERTLRSKSPVQIMVAESLGKTGAGSVLPTPLPHRVTKSILAGLNLTQLALIVNDFHSHIEKLNEDLVSMLVERDDLNMEQDSMLVDIEDLSRYLAAKHNSSPHQSLPVLSASQSILGKKK</sequence>
<gene>
    <name evidence="4" type="ORF">Fcan01_18404</name>
</gene>
<dbReference type="OMA" id="KFTRIEL"/>
<dbReference type="OrthoDB" id="6260144at2759"/>
<dbReference type="GO" id="GO:0030054">
    <property type="term" value="C:cell junction"/>
    <property type="evidence" value="ECO:0007669"/>
    <property type="project" value="TreeGrafter"/>
</dbReference>
<feature type="compositionally biased region" description="Low complexity" evidence="2">
    <location>
        <begin position="272"/>
        <end position="283"/>
    </location>
</feature>
<dbReference type="Pfam" id="PF10148">
    <property type="entry name" value="SCHIP-1_C"/>
    <property type="match status" value="1"/>
</dbReference>
<evidence type="ECO:0000313" key="4">
    <source>
        <dbReference type="EMBL" id="OXA47136.1"/>
    </source>
</evidence>
<feature type="region of interest" description="Disordered" evidence="2">
    <location>
        <begin position="272"/>
        <end position="298"/>
    </location>
</feature>
<dbReference type="PANTHER" id="PTHR13103:SF2">
    <property type="entry name" value="IQCJ-SCHIP1 READTHROUGH TRANSCRIPT PROTEIN-RELATED"/>
    <property type="match status" value="1"/>
</dbReference>
<dbReference type="GO" id="GO:0035332">
    <property type="term" value="P:positive regulation of hippo signaling"/>
    <property type="evidence" value="ECO:0007669"/>
    <property type="project" value="TreeGrafter"/>
</dbReference>
<feature type="compositionally biased region" description="Low complexity" evidence="2">
    <location>
        <begin position="122"/>
        <end position="137"/>
    </location>
</feature>
<proteinExistence type="predicted"/>
<dbReference type="PANTHER" id="PTHR13103">
    <property type="entry name" value="SCHWANNOMIN INTERACTING PROTEIN 1"/>
    <property type="match status" value="1"/>
</dbReference>
<evidence type="ECO:0000259" key="3">
    <source>
        <dbReference type="Pfam" id="PF10148"/>
    </source>
</evidence>
<protein>
    <submittedName>
        <fullName evidence="4">Schwannomin-interacting protein 1</fullName>
    </submittedName>
</protein>
<organism evidence="4 5">
    <name type="scientific">Folsomia candida</name>
    <name type="common">Springtail</name>
    <dbReference type="NCBI Taxonomy" id="158441"/>
    <lineage>
        <taxon>Eukaryota</taxon>
        <taxon>Metazoa</taxon>
        <taxon>Ecdysozoa</taxon>
        <taxon>Arthropoda</taxon>
        <taxon>Hexapoda</taxon>
        <taxon>Collembola</taxon>
        <taxon>Entomobryomorpha</taxon>
        <taxon>Isotomoidea</taxon>
        <taxon>Isotomidae</taxon>
        <taxon>Proisotominae</taxon>
        <taxon>Folsomia</taxon>
    </lineage>
</organism>
<reference evidence="4 5" key="1">
    <citation type="submission" date="2015-12" db="EMBL/GenBank/DDBJ databases">
        <title>The genome of Folsomia candida.</title>
        <authorList>
            <person name="Faddeeva A."/>
            <person name="Derks M.F."/>
            <person name="Anvar Y."/>
            <person name="Smit S."/>
            <person name="Van Straalen N."/>
            <person name="Roelofs D."/>
        </authorList>
    </citation>
    <scope>NUCLEOTIDE SEQUENCE [LARGE SCALE GENOMIC DNA]</scope>
    <source>
        <strain evidence="4 5">VU population</strain>
        <tissue evidence="4">Whole body</tissue>
    </source>
</reference>
<dbReference type="AlphaFoldDB" id="A0A226DSE7"/>
<feature type="domain" description="Schwannomin interacting protein 1 C-terminal" evidence="3">
    <location>
        <begin position="196"/>
        <end position="439"/>
    </location>
</feature>
<dbReference type="InterPro" id="IPR039045">
    <property type="entry name" value="SCHIP_1"/>
</dbReference>
<dbReference type="EMBL" id="LNIX01000014">
    <property type="protein sequence ID" value="OXA47136.1"/>
    <property type="molecule type" value="Genomic_DNA"/>
</dbReference>
<keyword evidence="5" id="KW-1185">Reference proteome</keyword>
<evidence type="ECO:0000256" key="2">
    <source>
        <dbReference type="SAM" id="MobiDB-lite"/>
    </source>
</evidence>